<protein>
    <submittedName>
        <fullName evidence="1">Uncharacterized protein</fullName>
    </submittedName>
</protein>
<dbReference type="AntiFam" id="ANF00089">
    <property type="entry name" value="Shadow ORF (opposite rplC)"/>
</dbReference>
<accession>A0A3M4BDP7</accession>
<sequence>MHVSFPLTASLGCRTYNQVAASSARNSTLDQQQIAFSVHAHYFEGLHGHALSAHMTGHFFALEYTTRSLALADRARDAVGDGVTVGIVLTTEIPALDRTLEAFTLGLTGYINQLTSSEDFSVDLIASLVLAFFKTEFHDGTTGGYVRFSEVASLSGCNTRSTTLADSDLHCTIAIGFFGFELSDAIRLDLNDRDRNGDTFFGENTGHTAFTTDYTNSHVVNLMSVRGFHPLWPPISERYTTKTQVLAEADLNFHTGRKIKLHKRINGFFRWLDNVQNTLVSTDLVLVARVFVDVRRNQNGEPLFTGRQWNRTTHLCTSTFRGFHDFLG</sequence>
<dbReference type="Proteomes" id="UP000267908">
    <property type="component" value="Unassembled WGS sequence"/>
</dbReference>
<gene>
    <name evidence="1" type="ORF">ALQ28_05000</name>
</gene>
<proteinExistence type="predicted"/>
<evidence type="ECO:0000313" key="2">
    <source>
        <dbReference type="Proteomes" id="UP000267908"/>
    </source>
</evidence>
<evidence type="ECO:0000313" key="1">
    <source>
        <dbReference type="EMBL" id="RMP16614.1"/>
    </source>
</evidence>
<name>A0A3M4BDP7_9PSED</name>
<reference evidence="1 2" key="1">
    <citation type="submission" date="2018-08" db="EMBL/GenBank/DDBJ databases">
        <title>Recombination of ecologically and evolutionarily significant loci maintains genetic cohesion in the Pseudomonas syringae species complex.</title>
        <authorList>
            <person name="Dillon M."/>
            <person name="Thakur S."/>
            <person name="Almeida R.N.D."/>
            <person name="Weir B.S."/>
            <person name="Guttman D.S."/>
        </authorList>
    </citation>
    <scope>NUCLEOTIDE SEQUENCE [LARGE SCALE GENOMIC DNA]</scope>
    <source>
        <strain evidence="1 2">ICMP 4330</strain>
    </source>
</reference>
<comment type="caution">
    <text evidence="1">The sequence shown here is derived from an EMBL/GenBank/DDBJ whole genome shotgun (WGS) entry which is preliminary data.</text>
</comment>
<dbReference type="AlphaFoldDB" id="A0A3M4BDP7"/>
<dbReference type="EMBL" id="RBQG01000075">
    <property type="protein sequence ID" value="RMP16614.1"/>
    <property type="molecule type" value="Genomic_DNA"/>
</dbReference>
<organism evidence="1 2">
    <name type="scientific">Pseudomonas syringae pv. delphinii</name>
    <dbReference type="NCBI Taxonomy" id="192088"/>
    <lineage>
        <taxon>Bacteria</taxon>
        <taxon>Pseudomonadati</taxon>
        <taxon>Pseudomonadota</taxon>
        <taxon>Gammaproteobacteria</taxon>
        <taxon>Pseudomonadales</taxon>
        <taxon>Pseudomonadaceae</taxon>
        <taxon>Pseudomonas</taxon>
    </lineage>
</organism>